<dbReference type="EMBL" id="VCAU01000135">
    <property type="protein sequence ID" value="KAF9884094.1"/>
    <property type="molecule type" value="Genomic_DNA"/>
</dbReference>
<keyword evidence="1" id="KW-0472">Membrane</keyword>
<keyword evidence="3" id="KW-1185">Reference proteome</keyword>
<evidence type="ECO:0000313" key="2">
    <source>
        <dbReference type="EMBL" id="KAF9884094.1"/>
    </source>
</evidence>
<reference evidence="2" key="1">
    <citation type="journal article" date="2019" name="Beilstein J. Org. Chem.">
        <title>Nanangenines: drimane sesquiterpenoids as the dominant metabolite cohort of a novel Australian fungus, Aspergillus nanangensis.</title>
        <authorList>
            <person name="Lacey H.J."/>
            <person name="Gilchrist C.L.M."/>
            <person name="Crombie A."/>
            <person name="Kalaitzis J.A."/>
            <person name="Vuong D."/>
            <person name="Rutledge P.J."/>
            <person name="Turner P."/>
            <person name="Pitt J.I."/>
            <person name="Lacey E."/>
            <person name="Chooi Y.H."/>
            <person name="Piggott A.M."/>
        </authorList>
    </citation>
    <scope>NUCLEOTIDE SEQUENCE</scope>
    <source>
        <strain evidence="2">MST-FP2251</strain>
    </source>
</reference>
<feature type="transmembrane region" description="Helical" evidence="1">
    <location>
        <begin position="185"/>
        <end position="204"/>
    </location>
</feature>
<dbReference type="AlphaFoldDB" id="A0AAD4CCS5"/>
<dbReference type="Proteomes" id="UP001194746">
    <property type="component" value="Unassembled WGS sequence"/>
</dbReference>
<protein>
    <submittedName>
        <fullName evidence="2">Uncharacterized protein</fullName>
    </submittedName>
</protein>
<name>A0AAD4CCS5_ASPNN</name>
<keyword evidence="1" id="KW-1133">Transmembrane helix</keyword>
<organism evidence="2 3">
    <name type="scientific">Aspergillus nanangensis</name>
    <dbReference type="NCBI Taxonomy" id="2582783"/>
    <lineage>
        <taxon>Eukaryota</taxon>
        <taxon>Fungi</taxon>
        <taxon>Dikarya</taxon>
        <taxon>Ascomycota</taxon>
        <taxon>Pezizomycotina</taxon>
        <taxon>Eurotiomycetes</taxon>
        <taxon>Eurotiomycetidae</taxon>
        <taxon>Eurotiales</taxon>
        <taxon>Aspergillaceae</taxon>
        <taxon>Aspergillus</taxon>
        <taxon>Aspergillus subgen. Circumdati</taxon>
    </lineage>
</organism>
<reference evidence="2" key="2">
    <citation type="submission" date="2020-02" db="EMBL/GenBank/DDBJ databases">
        <authorList>
            <person name="Gilchrist C.L.M."/>
            <person name="Chooi Y.-H."/>
        </authorList>
    </citation>
    <scope>NUCLEOTIDE SEQUENCE</scope>
    <source>
        <strain evidence="2">MST-FP2251</strain>
    </source>
</reference>
<gene>
    <name evidence="2" type="ORF">FE257_002324</name>
</gene>
<evidence type="ECO:0000256" key="1">
    <source>
        <dbReference type="SAM" id="Phobius"/>
    </source>
</evidence>
<evidence type="ECO:0000313" key="3">
    <source>
        <dbReference type="Proteomes" id="UP001194746"/>
    </source>
</evidence>
<comment type="caution">
    <text evidence="2">The sequence shown here is derived from an EMBL/GenBank/DDBJ whole genome shotgun (WGS) entry which is preliminary data.</text>
</comment>
<proteinExistence type="predicted"/>
<sequence length="289" mass="33391">MLFKRRQYLEIEDQPWCSEWLVNYIQSYLTYLWGVSLGSTPAATVAAKVIQRQLDAGPYLFIDPCTGAGGPIFGIEKVLNNPDHKDAYNAQFIIGDYKPYAQGMRNDRPNVTYLIEPMDATNPEKVSEALEAREKPLETGQPRQRCWVFNIAFHHFDDESARRVLTHISDNADSFIIFEFLQRDFTTLLFAVITTVIPILPFIHALGQYKSSRKPLLFFGLTLAVLAFDGFVSIIRCRTPKEIRDLFPRQKLHGKSQEWVIESGRERILPLWYLHWTIGKKDSMKMKDL</sequence>
<accession>A0AAD4CCS5</accession>
<keyword evidence="1" id="KW-0812">Transmembrane</keyword>
<feature type="transmembrane region" description="Helical" evidence="1">
    <location>
        <begin position="216"/>
        <end position="235"/>
    </location>
</feature>